<dbReference type="Gene3D" id="3.40.50.720">
    <property type="entry name" value="NAD(P)-binding Rossmann-like Domain"/>
    <property type="match status" value="1"/>
</dbReference>
<organism evidence="3 4">
    <name type="scientific">Microbacterium saccharophilum</name>
    <dbReference type="NCBI Taxonomy" id="1213358"/>
    <lineage>
        <taxon>Bacteria</taxon>
        <taxon>Bacillati</taxon>
        <taxon>Actinomycetota</taxon>
        <taxon>Actinomycetes</taxon>
        <taxon>Micrococcales</taxon>
        <taxon>Microbacteriaceae</taxon>
        <taxon>Microbacterium</taxon>
    </lineage>
</organism>
<reference evidence="3 4" key="1">
    <citation type="submission" date="2016-10" db="EMBL/GenBank/DDBJ databases">
        <authorList>
            <person name="Varghese N."/>
            <person name="Submissions S."/>
        </authorList>
    </citation>
    <scope>NUCLEOTIDE SEQUENCE [LARGE SCALE GENOMIC DNA]</scope>
    <source>
        <strain evidence="3 4">UNC380MFSha3.1</strain>
    </source>
</reference>
<dbReference type="EMBL" id="FOQZ01000003">
    <property type="protein sequence ID" value="SFI60930.1"/>
    <property type="molecule type" value="Genomic_DNA"/>
</dbReference>
<name>A0A7Z7D286_9MICO</name>
<evidence type="ECO:0000313" key="3">
    <source>
        <dbReference type="EMBL" id="SFI60930.1"/>
    </source>
</evidence>
<proteinExistence type="inferred from homology"/>
<dbReference type="InterPro" id="IPR051687">
    <property type="entry name" value="Peroxisomal_Beta-Oxidation"/>
</dbReference>
<accession>A0A7Z7D286</accession>
<dbReference type="GO" id="GO:0016491">
    <property type="term" value="F:oxidoreductase activity"/>
    <property type="evidence" value="ECO:0007669"/>
    <property type="project" value="UniProtKB-KW"/>
</dbReference>
<dbReference type="Proteomes" id="UP000198702">
    <property type="component" value="Unassembled WGS sequence"/>
</dbReference>
<keyword evidence="2" id="KW-0560">Oxidoreductase</keyword>
<dbReference type="RefSeq" id="WP_051526327.1">
    <property type="nucleotide sequence ID" value="NZ_FOQZ01000003.1"/>
</dbReference>
<evidence type="ECO:0000313" key="4">
    <source>
        <dbReference type="Proteomes" id="UP000198702"/>
    </source>
</evidence>
<evidence type="ECO:0000256" key="2">
    <source>
        <dbReference type="ARBA" id="ARBA00023002"/>
    </source>
</evidence>
<dbReference type="AlphaFoldDB" id="A0A7Z7D286"/>
<dbReference type="PANTHER" id="PTHR45024">
    <property type="entry name" value="DEHYDROGENASES, SHORT CHAIN"/>
    <property type="match status" value="1"/>
</dbReference>
<evidence type="ECO:0000256" key="1">
    <source>
        <dbReference type="ARBA" id="ARBA00006484"/>
    </source>
</evidence>
<sequence length="285" mass="28936">MTLLSGRVVAVTGAGRGLGAAYAIDAAANGASVVVSDLDGELAEATARMIRERGGDAVGAAGAVDEPGSGDRLVDTAMNAFGRLDGVIANAGVIAPRSVFEETRDSAAHMIDVNITGVIETVIPVVRAMRDSGRGGSVVLITSGARSGIAGMAVYGATKAAVASLCWGWALECAPYDIRVNALSPVAKTAMFPQPGDTLSKPAAPEQVAPAATYLLSPLSQRITGQIVRFTGETLALSPSPALLSAHLDGQEWTVEKIAEAIEGPLRPGLAEVGAAEDLPVPLTI</sequence>
<dbReference type="InterPro" id="IPR036291">
    <property type="entry name" value="NAD(P)-bd_dom_sf"/>
</dbReference>
<dbReference type="PANTHER" id="PTHR45024:SF2">
    <property type="entry name" value="SCP2 DOMAIN-CONTAINING PROTEIN"/>
    <property type="match status" value="1"/>
</dbReference>
<gene>
    <name evidence="3" type="ORF">SAMN04487751_2369</name>
</gene>
<dbReference type="SUPFAM" id="SSF51735">
    <property type="entry name" value="NAD(P)-binding Rossmann-fold domains"/>
    <property type="match status" value="1"/>
</dbReference>
<dbReference type="InterPro" id="IPR002347">
    <property type="entry name" value="SDR_fam"/>
</dbReference>
<dbReference type="Pfam" id="PF00106">
    <property type="entry name" value="adh_short"/>
    <property type="match status" value="1"/>
</dbReference>
<comment type="similarity">
    <text evidence="1">Belongs to the short-chain dehydrogenases/reductases (SDR) family.</text>
</comment>
<dbReference type="CDD" id="cd05233">
    <property type="entry name" value="SDR_c"/>
    <property type="match status" value="1"/>
</dbReference>
<protein>
    <submittedName>
        <fullName evidence="3">NAD(P)-dependent dehydrogenase, short-chain alcohol dehydrogenase family</fullName>
    </submittedName>
</protein>
<dbReference type="PRINTS" id="PR00081">
    <property type="entry name" value="GDHRDH"/>
</dbReference>
<comment type="caution">
    <text evidence="3">The sequence shown here is derived from an EMBL/GenBank/DDBJ whole genome shotgun (WGS) entry which is preliminary data.</text>
</comment>